<gene>
    <name evidence="17" type="ORF">NJ75_04007</name>
</gene>
<keyword evidence="10 13" id="KW-0472">Membrane</keyword>
<feature type="transmembrane region" description="Helical" evidence="13">
    <location>
        <begin position="320"/>
        <end position="353"/>
    </location>
</feature>
<dbReference type="PROSITE" id="PS50112">
    <property type="entry name" value="PAS"/>
    <property type="match status" value="1"/>
</dbReference>
<evidence type="ECO:0000256" key="2">
    <source>
        <dbReference type="ARBA" id="ARBA00004141"/>
    </source>
</evidence>
<dbReference type="Gene3D" id="1.20.1730.10">
    <property type="entry name" value="Sodium/glucose cotransporter"/>
    <property type="match status" value="1"/>
</dbReference>
<evidence type="ECO:0000256" key="8">
    <source>
        <dbReference type="ARBA" id="ARBA00022777"/>
    </source>
</evidence>
<feature type="domain" description="Histidine kinase" evidence="14">
    <location>
        <begin position="764"/>
        <end position="973"/>
    </location>
</feature>
<reference evidence="17 18" key="1">
    <citation type="submission" date="2014-10" db="EMBL/GenBank/DDBJ databases">
        <title>Draft genome sequence of Novosphingobium subterraneum DSM 12447.</title>
        <authorList>
            <person name="Gan H.M."/>
            <person name="Gan H.Y."/>
            <person name="Savka M.A."/>
        </authorList>
    </citation>
    <scope>NUCLEOTIDE SEQUENCE [LARGE SCALE GENOMIC DNA]</scope>
    <source>
        <strain evidence="17 18">DSM 12447</strain>
    </source>
</reference>
<evidence type="ECO:0000256" key="13">
    <source>
        <dbReference type="SAM" id="Phobius"/>
    </source>
</evidence>
<evidence type="ECO:0000259" key="16">
    <source>
        <dbReference type="PROSITE" id="PS50112"/>
    </source>
</evidence>
<keyword evidence="6 17" id="KW-0808">Transferase</keyword>
<dbReference type="InterPro" id="IPR004358">
    <property type="entry name" value="Sig_transdc_His_kin-like_C"/>
</dbReference>
<evidence type="ECO:0000256" key="12">
    <source>
        <dbReference type="SAM" id="Coils"/>
    </source>
</evidence>
<dbReference type="STRING" id="48936.NJ75_04007"/>
<dbReference type="Pfam" id="PF02518">
    <property type="entry name" value="HATPase_c"/>
    <property type="match status" value="1"/>
</dbReference>
<dbReference type="SMART" id="SM00448">
    <property type="entry name" value="REC"/>
    <property type="match status" value="1"/>
</dbReference>
<dbReference type="CDD" id="cd00082">
    <property type="entry name" value="HisKA"/>
    <property type="match status" value="1"/>
</dbReference>
<comment type="subcellular location">
    <subcellularLocation>
        <location evidence="2">Membrane</location>
        <topology evidence="2">Multi-pass membrane protein</topology>
    </subcellularLocation>
</comment>
<evidence type="ECO:0000313" key="18">
    <source>
        <dbReference type="Proteomes" id="UP000031338"/>
    </source>
</evidence>
<feature type="transmembrane region" description="Helical" evidence="13">
    <location>
        <begin position="6"/>
        <end position="23"/>
    </location>
</feature>
<dbReference type="SMART" id="SM00388">
    <property type="entry name" value="HisKA"/>
    <property type="match status" value="1"/>
</dbReference>
<feature type="transmembrane region" description="Helical" evidence="13">
    <location>
        <begin position="374"/>
        <end position="393"/>
    </location>
</feature>
<evidence type="ECO:0000256" key="4">
    <source>
        <dbReference type="ARBA" id="ARBA00012438"/>
    </source>
</evidence>
<dbReference type="PROSITE" id="PS50109">
    <property type="entry name" value="HIS_KIN"/>
    <property type="match status" value="1"/>
</dbReference>
<keyword evidence="7 13" id="KW-0812">Transmembrane</keyword>
<dbReference type="AlphaFoldDB" id="A0A0B8ZI38"/>
<dbReference type="Pfam" id="PF12860">
    <property type="entry name" value="PAS_7"/>
    <property type="match status" value="1"/>
</dbReference>
<evidence type="ECO:0000256" key="7">
    <source>
        <dbReference type="ARBA" id="ARBA00022692"/>
    </source>
</evidence>
<dbReference type="GO" id="GO:0009927">
    <property type="term" value="F:histidine phosphotransfer kinase activity"/>
    <property type="evidence" value="ECO:0007669"/>
    <property type="project" value="TreeGrafter"/>
</dbReference>
<feature type="transmembrane region" description="Helical" evidence="13">
    <location>
        <begin position="153"/>
        <end position="172"/>
    </location>
</feature>
<dbReference type="Gene3D" id="3.30.450.20">
    <property type="entry name" value="PAS domain"/>
    <property type="match status" value="1"/>
</dbReference>
<organism evidence="17 18">
    <name type="scientific">Novosphingobium subterraneum</name>
    <dbReference type="NCBI Taxonomy" id="48936"/>
    <lineage>
        <taxon>Bacteria</taxon>
        <taxon>Pseudomonadati</taxon>
        <taxon>Pseudomonadota</taxon>
        <taxon>Alphaproteobacteria</taxon>
        <taxon>Sphingomonadales</taxon>
        <taxon>Sphingomonadaceae</taxon>
        <taxon>Novosphingobium</taxon>
    </lineage>
</organism>
<dbReference type="EMBL" id="JRVC01000026">
    <property type="protein sequence ID" value="KHS42692.1"/>
    <property type="molecule type" value="Genomic_DNA"/>
</dbReference>
<dbReference type="Gene3D" id="1.10.287.130">
    <property type="match status" value="1"/>
</dbReference>
<dbReference type="InterPro" id="IPR036097">
    <property type="entry name" value="HisK_dim/P_sf"/>
</dbReference>
<feature type="domain" description="Response regulatory" evidence="15">
    <location>
        <begin position="996"/>
        <end position="1108"/>
    </location>
</feature>
<dbReference type="Proteomes" id="UP000031338">
    <property type="component" value="Unassembled WGS sequence"/>
</dbReference>
<dbReference type="InterPro" id="IPR011006">
    <property type="entry name" value="CheY-like_superfamily"/>
</dbReference>
<dbReference type="GO" id="GO:0005886">
    <property type="term" value="C:plasma membrane"/>
    <property type="evidence" value="ECO:0007669"/>
    <property type="project" value="TreeGrafter"/>
</dbReference>
<comment type="catalytic activity">
    <reaction evidence="1">
        <text>ATP + protein L-histidine = ADP + protein N-phospho-L-histidine.</text>
        <dbReference type="EC" id="2.7.13.3"/>
    </reaction>
</comment>
<dbReference type="InterPro" id="IPR038377">
    <property type="entry name" value="Na/Glc_symporter_sf"/>
</dbReference>
<sequence length="1116" mass="118461">MSGQIAGLLALVLFALLFGVAALTERGHMSLRRSPKIRHVAYTLALGVYCSSWTFYGAVGSAVSEGWNYLPIYVAPALLLLFAPAFFSRLAEEVQRERASTISDFIAARFGHDPGVARIITVMALCGTVPYIALQLRSIGTAMAISSGSPIAFPAMLAAACVLTVFAILFGARRYEIAGRSEGLVFSIALESLLKLVALALVGFVAVLVLAKAPPVAWQRAWLVVEQQFAPSQFTVETLVICVISAFAIVVLPRQFYMGLAEAHSSRDLPNARLGLAAYVLAMAALVLPIALAGLVALPPGVPPDSYVLLLPQSSGYQGIGLVALLGGISAGSAMVIVDAAALGIMVSNDLIFPALLRNEGRPAPGDLGRRMLLVRRAAIVGIVGLALLWAMLVDPSHSLASIGLVAFAAMVQFVPHLLMAVASPRHDPLAARASLLTGFALWLYTLALPPVLPDAVLAWLEGSLFNPLRLLGLGNASPLVHGVAWSLLANLAVLALVRAGKRSAPRLPRLLSSGRTAGNLADLAALTARFVGNERAIAAFPPERHGQPVDRLSARLAQDLISGVVGNSSARLLVASALAGATMTAADVARLLDEGGQSLGFSRQLLAATFENLQSGVSVIDADLNLVAWNTRYVELFGYPADLVRVGVPIANLIRFNVMRGDFSDPVEVEVAKRLNHLRARRAYQSERKHGDGRIIKSVGGPMPGGGYLTSFTDITEEAQVRAELTRTLDELEQRVAERTRELSEVNDRLAAATRDKTRFLAAASHDLIQPLHAARLFAAALGRNLEGSQKALAERIDRSIVSGEALLRTLLDISKLDAGGIHPNPEPILLAPLVEELAETLRPLAEAQGLAIRLGPLPGAVETDRALLRSILQNLLANALRYTPKGGVLVGVRRRGADLRIDVVDSGVGIPTERQREIFSEFTRLGVVEAEGLGLGLAIVERIARLVGARIALVSHVGRGSRFSVTLPAFDGAPPRDAAPSAVPLTLAPLRPLRVLVVDNEQDIIDASVALVESLGHTVMVANNADAALAQVVHADVLLADYHLEAGEDGLCLIDQARLRNPALALAMVSAENGTALRNRLRLRKIPLFSKPVDADEIAGFLARCASALQVETQ</sequence>
<evidence type="ECO:0000256" key="1">
    <source>
        <dbReference type="ARBA" id="ARBA00000085"/>
    </source>
</evidence>
<dbReference type="InterPro" id="IPR001734">
    <property type="entry name" value="Na/solute_symporter"/>
</dbReference>
<dbReference type="InterPro" id="IPR035965">
    <property type="entry name" value="PAS-like_dom_sf"/>
</dbReference>
<feature type="transmembrane region" description="Helical" evidence="13">
    <location>
        <begin position="69"/>
        <end position="88"/>
    </location>
</feature>
<dbReference type="InterPro" id="IPR003661">
    <property type="entry name" value="HisK_dim/P_dom"/>
</dbReference>
<feature type="transmembrane region" description="Helical" evidence="13">
    <location>
        <begin position="44"/>
        <end position="63"/>
    </location>
</feature>
<evidence type="ECO:0000256" key="3">
    <source>
        <dbReference type="ARBA" id="ARBA00006434"/>
    </source>
</evidence>
<keyword evidence="18" id="KW-1185">Reference proteome</keyword>
<evidence type="ECO:0000256" key="9">
    <source>
        <dbReference type="ARBA" id="ARBA00022989"/>
    </source>
</evidence>
<dbReference type="SUPFAM" id="SSF47384">
    <property type="entry name" value="Homodimeric domain of signal transducing histidine kinase"/>
    <property type="match status" value="1"/>
</dbReference>
<dbReference type="PROSITE" id="PS50283">
    <property type="entry name" value="NA_SOLUT_SYMP_3"/>
    <property type="match status" value="1"/>
</dbReference>
<protein>
    <recommendedName>
        <fullName evidence="4">histidine kinase</fullName>
        <ecNumber evidence="4">2.7.13.3</ecNumber>
    </recommendedName>
</protein>
<keyword evidence="8 17" id="KW-0418">Kinase</keyword>
<dbReference type="GO" id="GO:0022857">
    <property type="term" value="F:transmembrane transporter activity"/>
    <property type="evidence" value="ECO:0007669"/>
    <property type="project" value="InterPro"/>
</dbReference>
<comment type="caution">
    <text evidence="17">The sequence shown here is derived from an EMBL/GenBank/DDBJ whole genome shotgun (WGS) entry which is preliminary data.</text>
</comment>
<feature type="transmembrane region" description="Helical" evidence="13">
    <location>
        <begin position="274"/>
        <end position="300"/>
    </location>
</feature>
<dbReference type="RefSeq" id="WP_039337635.1">
    <property type="nucleotide sequence ID" value="NZ_JRVC01000026.1"/>
</dbReference>
<dbReference type="SMART" id="SM00387">
    <property type="entry name" value="HATPase_c"/>
    <property type="match status" value="1"/>
</dbReference>
<evidence type="ECO:0000313" key="17">
    <source>
        <dbReference type="EMBL" id="KHS42692.1"/>
    </source>
</evidence>
<dbReference type="SUPFAM" id="SSF55785">
    <property type="entry name" value="PYP-like sensor domain (PAS domain)"/>
    <property type="match status" value="1"/>
</dbReference>
<dbReference type="InterPro" id="IPR003594">
    <property type="entry name" value="HATPase_dom"/>
</dbReference>
<feature type="transmembrane region" description="Helical" evidence="13">
    <location>
        <begin position="434"/>
        <end position="460"/>
    </location>
</feature>
<accession>A0A0B8ZI38</accession>
<proteinExistence type="inferred from homology"/>
<feature type="transmembrane region" description="Helical" evidence="13">
    <location>
        <begin position="399"/>
        <end position="422"/>
    </location>
</feature>
<evidence type="ECO:0000256" key="11">
    <source>
        <dbReference type="PROSITE-ProRule" id="PRU00169"/>
    </source>
</evidence>
<dbReference type="PRINTS" id="PR00344">
    <property type="entry name" value="BCTRLSENSOR"/>
</dbReference>
<comment type="similarity">
    <text evidence="3">Belongs to the sodium:solute symporter (SSF) (TC 2.A.21) family.</text>
</comment>
<evidence type="ECO:0000259" key="15">
    <source>
        <dbReference type="PROSITE" id="PS50110"/>
    </source>
</evidence>
<feature type="modified residue" description="4-aspartylphosphate" evidence="11">
    <location>
        <position position="1043"/>
    </location>
</feature>
<feature type="coiled-coil region" evidence="12">
    <location>
        <begin position="716"/>
        <end position="757"/>
    </location>
</feature>
<name>A0A0B8ZI38_9SPHN</name>
<dbReference type="EC" id="2.7.13.3" evidence="4"/>
<dbReference type="PATRIC" id="fig|48936.3.peg.4039"/>
<dbReference type="Pfam" id="PF00512">
    <property type="entry name" value="HisKA"/>
    <property type="match status" value="1"/>
</dbReference>
<feature type="transmembrane region" description="Helical" evidence="13">
    <location>
        <begin position="193"/>
        <end position="214"/>
    </location>
</feature>
<dbReference type="PANTHER" id="PTHR43047">
    <property type="entry name" value="TWO-COMPONENT HISTIDINE PROTEIN KINASE"/>
    <property type="match status" value="1"/>
</dbReference>
<dbReference type="InterPro" id="IPR000014">
    <property type="entry name" value="PAS"/>
</dbReference>
<evidence type="ECO:0000259" key="14">
    <source>
        <dbReference type="PROSITE" id="PS50109"/>
    </source>
</evidence>
<dbReference type="InterPro" id="IPR036890">
    <property type="entry name" value="HATPase_C_sf"/>
</dbReference>
<dbReference type="Gene3D" id="3.40.50.2300">
    <property type="match status" value="1"/>
</dbReference>
<dbReference type="CDD" id="cd00156">
    <property type="entry name" value="REC"/>
    <property type="match status" value="1"/>
</dbReference>
<dbReference type="GO" id="GO:0000155">
    <property type="term" value="F:phosphorelay sensor kinase activity"/>
    <property type="evidence" value="ECO:0007669"/>
    <property type="project" value="InterPro"/>
</dbReference>
<keyword evidence="12" id="KW-0175">Coiled coil</keyword>
<dbReference type="InterPro" id="IPR005467">
    <property type="entry name" value="His_kinase_dom"/>
</dbReference>
<evidence type="ECO:0000256" key="10">
    <source>
        <dbReference type="ARBA" id="ARBA00023136"/>
    </source>
</evidence>
<feature type="transmembrane region" description="Helical" evidence="13">
    <location>
        <begin position="234"/>
        <end position="253"/>
    </location>
</feature>
<evidence type="ECO:0000256" key="5">
    <source>
        <dbReference type="ARBA" id="ARBA00022553"/>
    </source>
</evidence>
<keyword evidence="5 11" id="KW-0597">Phosphoprotein</keyword>
<feature type="transmembrane region" description="Helical" evidence="13">
    <location>
        <begin position="115"/>
        <end position="133"/>
    </location>
</feature>
<dbReference type="Gene3D" id="3.30.565.10">
    <property type="entry name" value="Histidine kinase-like ATPase, C-terminal domain"/>
    <property type="match status" value="1"/>
</dbReference>
<evidence type="ECO:0000256" key="6">
    <source>
        <dbReference type="ARBA" id="ARBA00022679"/>
    </source>
</evidence>
<dbReference type="FunFam" id="3.30.565.10:FF:000049">
    <property type="entry name" value="Two-component sensor histidine kinase"/>
    <property type="match status" value="1"/>
</dbReference>
<dbReference type="SUPFAM" id="SSF55874">
    <property type="entry name" value="ATPase domain of HSP90 chaperone/DNA topoisomerase II/histidine kinase"/>
    <property type="match status" value="1"/>
</dbReference>
<dbReference type="SUPFAM" id="SSF52172">
    <property type="entry name" value="CheY-like"/>
    <property type="match status" value="1"/>
</dbReference>
<dbReference type="InterPro" id="IPR001789">
    <property type="entry name" value="Sig_transdc_resp-reg_receiver"/>
</dbReference>
<dbReference type="PANTHER" id="PTHR43047:SF9">
    <property type="entry name" value="HISTIDINE KINASE"/>
    <property type="match status" value="1"/>
</dbReference>
<feature type="domain" description="PAS" evidence="16">
    <location>
        <begin position="603"/>
        <end position="643"/>
    </location>
</feature>
<keyword evidence="9 13" id="KW-1133">Transmembrane helix</keyword>
<dbReference type="NCBIfam" id="TIGR00229">
    <property type="entry name" value="sensory_box"/>
    <property type="match status" value="1"/>
</dbReference>
<dbReference type="PROSITE" id="PS50110">
    <property type="entry name" value="RESPONSE_REGULATORY"/>
    <property type="match status" value="1"/>
</dbReference>